<keyword evidence="8" id="KW-0198">Cysteine biosynthesis</keyword>
<dbReference type="AlphaFoldDB" id="A0A5N1GJH8"/>
<evidence type="ECO:0000256" key="7">
    <source>
        <dbReference type="ARBA" id="ARBA00022898"/>
    </source>
</evidence>
<dbReference type="InterPro" id="IPR005859">
    <property type="entry name" value="CysK"/>
</dbReference>
<dbReference type="Proteomes" id="UP000327148">
    <property type="component" value="Unassembled WGS sequence"/>
</dbReference>
<evidence type="ECO:0000259" key="12">
    <source>
        <dbReference type="Pfam" id="PF00291"/>
    </source>
</evidence>
<dbReference type="EMBL" id="VYWO01000006">
    <property type="protein sequence ID" value="KAA9300171.1"/>
    <property type="molecule type" value="Genomic_DNA"/>
</dbReference>
<organism evidence="13 14">
    <name type="scientific">Aerococcus sanguinicola</name>
    <dbReference type="NCBI Taxonomy" id="119206"/>
    <lineage>
        <taxon>Bacteria</taxon>
        <taxon>Bacillati</taxon>
        <taxon>Bacillota</taxon>
        <taxon>Bacilli</taxon>
        <taxon>Lactobacillales</taxon>
        <taxon>Aerococcaceae</taxon>
        <taxon>Aerococcus</taxon>
    </lineage>
</organism>
<comment type="pathway">
    <text evidence="2">Amino-acid biosynthesis; L-cysteine biosynthesis; L-cysteine from L-serine: step 2/2.</text>
</comment>
<dbReference type="UniPathway" id="UPA00136">
    <property type="reaction ID" value="UER00200"/>
</dbReference>
<proteinExistence type="inferred from homology"/>
<feature type="domain" description="Tryptophan synthase beta chain-like PALP" evidence="12">
    <location>
        <begin position="8"/>
        <end position="293"/>
    </location>
</feature>
<dbReference type="NCBIfam" id="TIGR01139">
    <property type="entry name" value="cysK"/>
    <property type="match status" value="1"/>
</dbReference>
<dbReference type="PANTHER" id="PTHR10314">
    <property type="entry name" value="CYSTATHIONINE BETA-SYNTHASE"/>
    <property type="match status" value="1"/>
</dbReference>
<dbReference type="SUPFAM" id="SSF53686">
    <property type="entry name" value="Tryptophan synthase beta subunit-like PLP-dependent enzymes"/>
    <property type="match status" value="1"/>
</dbReference>
<feature type="binding site" evidence="10">
    <location>
        <begin position="178"/>
        <end position="182"/>
    </location>
    <ligand>
        <name>pyridoxal 5'-phosphate</name>
        <dbReference type="ChEBI" id="CHEBI:597326"/>
    </ligand>
</feature>
<dbReference type="Pfam" id="PF00291">
    <property type="entry name" value="PALP"/>
    <property type="match status" value="1"/>
</dbReference>
<feature type="modified residue" description="N6-(pyridoxal phosphate)lysine" evidence="11">
    <location>
        <position position="45"/>
    </location>
</feature>
<comment type="similarity">
    <text evidence="3">Belongs to the cysteine synthase/cystathionine beta-synthase family.</text>
</comment>
<keyword evidence="6 13" id="KW-0808">Transferase</keyword>
<dbReference type="InterPro" id="IPR050214">
    <property type="entry name" value="Cys_Synth/Cystath_Beta-Synth"/>
</dbReference>
<dbReference type="EC" id="2.5.1.47" evidence="4"/>
<evidence type="ECO:0000256" key="10">
    <source>
        <dbReference type="PIRSR" id="PIRSR605856-50"/>
    </source>
</evidence>
<dbReference type="OrthoDB" id="9808024at2"/>
<dbReference type="RefSeq" id="WP_070431631.1">
    <property type="nucleotide sequence ID" value="NZ_VYWO01000006.1"/>
</dbReference>
<dbReference type="CDD" id="cd01561">
    <property type="entry name" value="CBS_like"/>
    <property type="match status" value="1"/>
</dbReference>
<dbReference type="NCBIfam" id="TIGR01136">
    <property type="entry name" value="cysKM"/>
    <property type="match status" value="1"/>
</dbReference>
<reference evidence="13 14" key="1">
    <citation type="submission" date="2019-09" db="EMBL/GenBank/DDBJ databases">
        <title>Draft genome sequence assemblies of isolates from the urinary tract.</title>
        <authorList>
            <person name="Mores C.R."/>
            <person name="Putonti C."/>
            <person name="Wolfe A.J."/>
        </authorList>
    </citation>
    <scope>NUCLEOTIDE SEQUENCE [LARGE SCALE GENOMIC DNA]</scope>
    <source>
        <strain evidence="13 14">UMB623</strain>
    </source>
</reference>
<protein>
    <recommendedName>
        <fullName evidence="4">cysteine synthase</fullName>
        <ecNumber evidence="4">2.5.1.47</ecNumber>
    </recommendedName>
</protein>
<name>A0A5N1GJH8_9LACT</name>
<feature type="binding site" evidence="10">
    <location>
        <position position="75"/>
    </location>
    <ligand>
        <name>pyridoxal 5'-phosphate</name>
        <dbReference type="ChEBI" id="CHEBI:597326"/>
    </ligand>
</feature>
<evidence type="ECO:0000256" key="5">
    <source>
        <dbReference type="ARBA" id="ARBA00022605"/>
    </source>
</evidence>
<evidence type="ECO:0000256" key="9">
    <source>
        <dbReference type="ARBA" id="ARBA00047931"/>
    </source>
</evidence>
<keyword evidence="7 10" id="KW-0663">Pyridoxal phosphate</keyword>
<dbReference type="Gene3D" id="3.40.50.1100">
    <property type="match status" value="2"/>
</dbReference>
<comment type="cofactor">
    <cofactor evidence="1 10">
        <name>pyridoxal 5'-phosphate</name>
        <dbReference type="ChEBI" id="CHEBI:597326"/>
    </cofactor>
</comment>
<gene>
    <name evidence="13" type="primary">cysK</name>
    <name evidence="13" type="ORF">F6I03_08400</name>
</gene>
<dbReference type="InterPro" id="IPR036052">
    <property type="entry name" value="TrpB-like_PALP_sf"/>
</dbReference>
<dbReference type="GO" id="GO:0006535">
    <property type="term" value="P:cysteine biosynthetic process from serine"/>
    <property type="evidence" value="ECO:0007669"/>
    <property type="project" value="InterPro"/>
</dbReference>
<dbReference type="GO" id="GO:0004124">
    <property type="term" value="F:cysteine synthase activity"/>
    <property type="evidence" value="ECO:0007669"/>
    <property type="project" value="UniProtKB-EC"/>
</dbReference>
<dbReference type="InterPro" id="IPR005856">
    <property type="entry name" value="Cys_synth"/>
</dbReference>
<dbReference type="InterPro" id="IPR001926">
    <property type="entry name" value="TrpB-like_PALP"/>
</dbReference>
<dbReference type="FunFam" id="3.40.50.1100:FF:000006">
    <property type="entry name" value="Cysteine synthase"/>
    <property type="match status" value="1"/>
</dbReference>
<comment type="catalytic activity">
    <reaction evidence="9">
        <text>O-acetyl-L-serine + hydrogen sulfide = L-cysteine + acetate</text>
        <dbReference type="Rhea" id="RHEA:14829"/>
        <dbReference type="ChEBI" id="CHEBI:29919"/>
        <dbReference type="ChEBI" id="CHEBI:30089"/>
        <dbReference type="ChEBI" id="CHEBI:35235"/>
        <dbReference type="ChEBI" id="CHEBI:58340"/>
        <dbReference type="EC" id="2.5.1.47"/>
    </reaction>
</comment>
<evidence type="ECO:0000313" key="14">
    <source>
        <dbReference type="Proteomes" id="UP000327148"/>
    </source>
</evidence>
<evidence type="ECO:0000256" key="2">
    <source>
        <dbReference type="ARBA" id="ARBA00004962"/>
    </source>
</evidence>
<comment type="caution">
    <text evidence="13">The sequence shown here is derived from an EMBL/GenBank/DDBJ whole genome shotgun (WGS) entry which is preliminary data.</text>
</comment>
<evidence type="ECO:0000313" key="13">
    <source>
        <dbReference type="EMBL" id="KAA9300171.1"/>
    </source>
</evidence>
<evidence type="ECO:0000256" key="3">
    <source>
        <dbReference type="ARBA" id="ARBA00007103"/>
    </source>
</evidence>
<accession>A0A5N1GJH8</accession>
<evidence type="ECO:0000256" key="11">
    <source>
        <dbReference type="PIRSR" id="PIRSR605856-51"/>
    </source>
</evidence>
<feature type="binding site" evidence="10">
    <location>
        <position position="266"/>
    </location>
    <ligand>
        <name>pyridoxal 5'-phosphate</name>
        <dbReference type="ChEBI" id="CHEBI:597326"/>
    </ligand>
</feature>
<evidence type="ECO:0000256" key="1">
    <source>
        <dbReference type="ARBA" id="ARBA00001933"/>
    </source>
</evidence>
<sequence>MAIVTNDITDLVGNTPLFKLNHIVPEGAADVYLKLESFNIGGSIKSRTALNMILDAEEKGRLQEGDTIVEASTGNTGVGLALIGPARGYQVLILMPDSADPARVEILKAYGAQVEFRDHKGGVEDLVAAGEAYDQEEGYVFMRQFSNPANPETHVKTTGPEIYEALGQAPDAFVAGAGTGGTLTGIARYLRSKSEDVQIYAVEPAESAVLHGQDKGPHKIQGIGPGIIPETLDTDIYDEVLDVSSEAAIEMTRRLGREESIFAGISSGANTVAAIEVAKQLGPGKIVVAIAPDTGERYLNSDIFMARGSYVPVRD</sequence>
<keyword evidence="5" id="KW-0028">Amino-acid biosynthesis</keyword>
<evidence type="ECO:0000256" key="6">
    <source>
        <dbReference type="ARBA" id="ARBA00022679"/>
    </source>
</evidence>
<evidence type="ECO:0000256" key="4">
    <source>
        <dbReference type="ARBA" id="ARBA00012681"/>
    </source>
</evidence>
<evidence type="ECO:0000256" key="8">
    <source>
        <dbReference type="ARBA" id="ARBA00023192"/>
    </source>
</evidence>